<evidence type="ECO:0000256" key="5">
    <source>
        <dbReference type="ARBA" id="ARBA00022510"/>
    </source>
</evidence>
<evidence type="ECO:0000256" key="3">
    <source>
        <dbReference type="ARBA" id="ARBA00004482"/>
    </source>
</evidence>
<keyword evidence="6" id="KW-0945">Host-virus interaction</keyword>
<dbReference type="KEGG" id="vg:80549903"/>
<dbReference type="GO" id="GO:0044178">
    <property type="term" value="C:host cell Golgi membrane"/>
    <property type="evidence" value="ECO:0007669"/>
    <property type="project" value="UniProtKB-SubCell"/>
</dbReference>
<keyword evidence="11" id="KW-1043">Host membrane</keyword>
<evidence type="ECO:0000313" key="22">
    <source>
        <dbReference type="EMBL" id="AMT75411.1"/>
    </source>
</evidence>
<dbReference type="InterPro" id="IPR048801">
    <property type="entry name" value="Gn_nairovirus"/>
</dbReference>
<evidence type="ECO:0000256" key="16">
    <source>
        <dbReference type="ARBA" id="ARBA00023296"/>
    </source>
</evidence>
<dbReference type="GO" id="GO:0019062">
    <property type="term" value="P:virion attachment to host cell"/>
    <property type="evidence" value="ECO:0007669"/>
    <property type="project" value="UniProtKB-KW"/>
</dbReference>
<feature type="transmembrane region" description="Helical" evidence="18">
    <location>
        <begin position="542"/>
        <end position="575"/>
    </location>
</feature>
<dbReference type="GeneID" id="80549903"/>
<dbReference type="EMBL" id="KU925474">
    <property type="protein sequence ID" value="AMT75411.1"/>
    <property type="molecule type" value="Viral_cRNA"/>
</dbReference>
<evidence type="ECO:0000256" key="8">
    <source>
        <dbReference type="ARBA" id="ARBA00022804"/>
    </source>
</evidence>
<evidence type="ECO:0000259" key="19">
    <source>
        <dbReference type="Pfam" id="PF01561"/>
    </source>
</evidence>
<accession>A0A191KWB5</accession>
<keyword evidence="23" id="KW-1185">Reference proteome</keyword>
<evidence type="ECO:0000256" key="7">
    <source>
        <dbReference type="ARBA" id="ARBA00022595"/>
    </source>
</evidence>
<feature type="domain" description="Structural glycoprotein Gn nairovirus" evidence="21">
    <location>
        <begin position="372"/>
        <end position="690"/>
    </location>
</feature>
<dbReference type="RefSeq" id="YP_010839828.1">
    <property type="nucleotide sequence ID" value="NC_078158.1"/>
</dbReference>
<keyword evidence="14" id="KW-0325">Glycoprotein</keyword>
<dbReference type="GO" id="GO:0039654">
    <property type="term" value="P:fusion of virus membrane with host endosome membrane"/>
    <property type="evidence" value="ECO:0007669"/>
    <property type="project" value="UniProtKB-KW"/>
</dbReference>
<evidence type="ECO:0000256" key="10">
    <source>
        <dbReference type="ARBA" id="ARBA00022844"/>
    </source>
</evidence>
<name>A0A191KWB5_9VIRU</name>
<keyword evidence="8" id="KW-1161">Viral attachment to host cell</keyword>
<evidence type="ECO:0000313" key="23">
    <source>
        <dbReference type="Proteomes" id="UP000593877"/>
    </source>
</evidence>
<evidence type="ECO:0000259" key="21">
    <source>
        <dbReference type="Pfam" id="PF20726"/>
    </source>
</evidence>
<dbReference type="InterPro" id="IPR048791">
    <property type="entry name" value="Gc_C_bunya"/>
</dbReference>
<dbReference type="GO" id="GO:0055036">
    <property type="term" value="C:virion membrane"/>
    <property type="evidence" value="ECO:0007669"/>
    <property type="project" value="UniProtKB-SubCell"/>
</dbReference>
<organism evidence="22 23">
    <name type="scientific">Punta Salinas virus</name>
    <dbReference type="NCBI Taxonomy" id="248056"/>
    <lineage>
        <taxon>Viruses</taxon>
        <taxon>Riboviria</taxon>
        <taxon>Orthornavirae</taxon>
        <taxon>Negarnaviricota</taxon>
        <taxon>Polyploviricotina</taxon>
        <taxon>Bunyaviricetes</taxon>
        <taxon>Hareavirales</taxon>
        <taxon>Nairoviridae</taxon>
        <taxon>Orthonairovirus</taxon>
        <taxon>Orthonairovirus peruense</taxon>
    </lineage>
</organism>
<evidence type="ECO:0000256" key="6">
    <source>
        <dbReference type="ARBA" id="ARBA00022581"/>
    </source>
</evidence>
<feature type="domain" description="Glycoprotein Gc C-terminal bunyavirales" evidence="20">
    <location>
        <begin position="1105"/>
        <end position="1319"/>
    </location>
</feature>
<evidence type="ECO:0000256" key="18">
    <source>
        <dbReference type="SAM" id="Phobius"/>
    </source>
</evidence>
<feature type="domain" description="Hantavirus glycoprotein Gc N-terminal" evidence="19">
    <location>
        <begin position="770"/>
        <end position="1091"/>
    </location>
</feature>
<evidence type="ECO:0000256" key="9">
    <source>
        <dbReference type="ARBA" id="ARBA00022812"/>
    </source>
</evidence>
<evidence type="ECO:0000256" key="12">
    <source>
        <dbReference type="ARBA" id="ARBA00023136"/>
    </source>
</evidence>
<dbReference type="Pfam" id="PF20682">
    <property type="entry name" value="Hanta_Gc_C"/>
    <property type="match status" value="1"/>
</dbReference>
<keyword evidence="5" id="KW-1170">Fusion of virus membrane with host endosomal membrane</keyword>
<dbReference type="InterPro" id="IPR002532">
    <property type="entry name" value="Hanta_Gc_N"/>
</dbReference>
<evidence type="ECO:0000256" key="13">
    <source>
        <dbReference type="ARBA" id="ARBA00023157"/>
    </source>
</evidence>
<evidence type="ECO:0000256" key="2">
    <source>
        <dbReference type="ARBA" id="ARBA00004381"/>
    </source>
</evidence>
<keyword evidence="13" id="KW-1015">Disulfide bond</keyword>
<evidence type="ECO:0000256" key="1">
    <source>
        <dbReference type="ARBA" id="ARBA00004244"/>
    </source>
</evidence>
<keyword evidence="4" id="KW-1168">Fusion of virus membrane with host membrane</keyword>
<dbReference type="GO" id="GO:0046718">
    <property type="term" value="P:symbiont entry into host cell"/>
    <property type="evidence" value="ECO:0007669"/>
    <property type="project" value="UniProtKB-KW"/>
</dbReference>
<dbReference type="Pfam" id="PF01561">
    <property type="entry name" value="Hanta_Gc_N"/>
    <property type="match status" value="1"/>
</dbReference>
<evidence type="ECO:0000256" key="4">
    <source>
        <dbReference type="ARBA" id="ARBA00022506"/>
    </source>
</evidence>
<dbReference type="Proteomes" id="UP000593877">
    <property type="component" value="Genome"/>
</dbReference>
<keyword evidence="10" id="KW-0946">Virion</keyword>
<keyword evidence="18" id="KW-0812">Transmembrane</keyword>
<keyword evidence="7" id="KW-1162">Viral penetration into host cytoplasm</keyword>
<evidence type="ECO:0000256" key="11">
    <source>
        <dbReference type="ARBA" id="ARBA00022870"/>
    </source>
</evidence>
<feature type="transmembrane region" description="Helical" evidence="18">
    <location>
        <begin position="671"/>
        <end position="688"/>
    </location>
</feature>
<protein>
    <recommendedName>
        <fullName evidence="17">M polyprotein</fullName>
    </recommendedName>
</protein>
<keyword evidence="16" id="KW-1160">Virus entry into host cell</keyword>
<dbReference type="Gene3D" id="1.10.8.1320">
    <property type="match status" value="1"/>
</dbReference>
<keyword evidence="15" id="KW-1038">Host endoplasmic reticulum</keyword>
<comment type="subcellular location">
    <subcellularLocation>
        <location evidence="1">Host Golgi apparatus membrane</location>
        <topology evidence="1">Single-pass type I membrane protein</topology>
    </subcellularLocation>
    <subcellularLocation>
        <location evidence="3">Host endoplasmic reticulum membrane</location>
        <topology evidence="3">Single-pass type I membrane protein</topology>
    </subcellularLocation>
    <subcellularLocation>
        <location evidence="2">Virion membrane</location>
        <topology evidence="2">Single-pass membrane protein</topology>
    </subcellularLocation>
</comment>
<dbReference type="GO" id="GO:0044167">
    <property type="term" value="C:host cell endoplasmic reticulum membrane"/>
    <property type="evidence" value="ECO:0007669"/>
    <property type="project" value="UniProtKB-SubCell"/>
</dbReference>
<evidence type="ECO:0000256" key="15">
    <source>
        <dbReference type="ARBA" id="ARBA00023184"/>
    </source>
</evidence>
<evidence type="ECO:0000259" key="20">
    <source>
        <dbReference type="Pfam" id="PF20682"/>
    </source>
</evidence>
<keyword evidence="9" id="KW-1040">Host Golgi apparatus</keyword>
<dbReference type="Pfam" id="PF20726">
    <property type="entry name" value="Nairovirus_Gn"/>
    <property type="match status" value="1"/>
</dbReference>
<reference evidence="22 23" key="1">
    <citation type="journal article" date="2016" name="Viruses">
        <title>Genomic Characterization of the Genus Nairovirus (Family Bunyaviridae).</title>
        <authorList>
            <person name="Kuhn J.H."/>
            <person name="Wiley M.R."/>
            <person name="Rodriguez S.E."/>
            <person name="Bao Y."/>
            <person name="Prieto K."/>
            <person name="Travassos da Rosa A.P."/>
            <person name="Guzman H."/>
            <person name="Savji N."/>
            <person name="Ladner J.T."/>
            <person name="Tesh R.B."/>
            <person name="Wada J."/>
            <person name="Jahrling P.B."/>
            <person name="Bente D.A."/>
            <person name="Palacios G."/>
        </authorList>
    </citation>
    <scope>NUCLEOTIDE SEQUENCE [LARGE SCALE GENOMIC DNA]</scope>
    <source>
        <strain evidence="22 23">CalArt888</strain>
    </source>
</reference>
<keyword evidence="18" id="KW-1133">Transmembrane helix</keyword>
<sequence length="1363" mass="154263">MSFLVVTFYAIVWFGTHPASGQSATYYLPGGSTHGFRANNYDDYMFLAYTQQVGASPHKLHAGTQKIVPVGENKTLVVTYENMENITSKLSPLESRLVQTFLSTQNDTLSTVLTDLTGKFTLTTYKSLFEEPTMDWQDMLAEEDTYSFIPTKNISGKLISIRIRANKTSKMVIKPTLGALQAKGKDEYLVCTENSWENSKEDIYPTIYAQRNCKNIGACCWGQEHFIDAEDLNFMNLYTTSPKGSEFIFINYHTSHLSFYVENCELVIEVAGCVMHTYIADRTNYQMMSGNMTFPIAHLIIPRTERNRECSLILCGITKGERVPGIGWKAKEHVVHVSPFFNIKRKEGNTISRRKLLAAEPVAVQGYKWPVRCNTKNQLIPYRRSMIHHHLRSVAGKKITYCNSTIVTDLPMSDLHGCYQVADKRTYFQCPGLKENQKSKKENVNCTIEPTIQKCLGLYCITLKMNGTGFVTVKGKDWTKSTKCDTKCIIPLEKKEDTQIICPDGSVHKLTLNRVDIDCPFKERFGGLTLYICRATSRPRMFYFFVFWIIVGFPALFIGFSLFRTVIYVTSRIIIYVKRRLDRKKGKCIHCNCNVDSVYEWQRHTNCKVGECPFCKKRFSVMGLQQHSSVCLDRKEVQCRDENVVNELLLPKIFLIFGTLLSKARRGTSKVLWVIVIITLFIFLIQPVHSLEAVKLQPGEWEEEITEVSICTDDCLFLEDKCICPQKTHHRAKRHLLESGISEQSAAYHADVQAPWGNVHIDGTFKPQYSEKSIRMAWTSSEYDESGKLKLNGRAEAYLKLEPKSGISFELSSEKSLEKRMLTINIIDFTQVYKTRFEYITGDRKIGDWMHGTCSGDCPDKCGCDSPTCLNTKWMNSRNWHCNPTWCWRMDAGCTCCGTDVTEPFDKFVLSKWKVEYGGTAYIACVEFSNEKRTCDVIADGTIFEHGPYKIQLSEVNNIQKKLPEEIALHHAIADDGSFDLLSVKEVLSSENLCKLESCAHGGAGDYQIFDLRSLTTNNIDNEHFLTPKEKLKNLKHSWLSWNGVVQRYTCSVGHWPECKTSGAVVRNTGAFENLMSISENYTSEFYFHTLHTSLGSAIPSLEIEGRPYKGGGNVQVMLEVDGLILEPKEAVIGRLDINLVSCTGCFGCVTGVTCLATVLIEGVDDINIHLKSRTEHFELSHASFPVHTHNETQVEVKGFSPINIKKICVEVEEGRNCHTCPQPVQSCTSVDLQPPKDIVLEHRSTLRSTQVDKCGSAFACWLGGAKSFFGNLSSIFSNFFGKYLTSILTIICLVISIGLLVFLGPKVFFCLRYCKKGRALLHIGKKTIQNEGIIGLSKQFLENKDLDPDDMRMLLRKKIKGN</sequence>
<keyword evidence="12 18" id="KW-0472">Membrane</keyword>
<proteinExistence type="predicted"/>
<evidence type="ECO:0000256" key="14">
    <source>
        <dbReference type="ARBA" id="ARBA00023180"/>
    </source>
</evidence>
<evidence type="ECO:0000256" key="17">
    <source>
        <dbReference type="ARBA" id="ARBA00031199"/>
    </source>
</evidence>
<feature type="transmembrane region" description="Helical" evidence="18">
    <location>
        <begin position="1284"/>
        <end position="1304"/>
    </location>
</feature>